<dbReference type="InterPro" id="IPR041607">
    <property type="entry name" value="HU-HIG"/>
</dbReference>
<dbReference type="Pfam" id="PF18291">
    <property type="entry name" value="HU-HIG"/>
    <property type="match status" value="1"/>
</dbReference>
<evidence type="ECO:0000259" key="1">
    <source>
        <dbReference type="Pfam" id="PF18291"/>
    </source>
</evidence>
<protein>
    <recommendedName>
        <fullName evidence="1">HU domain-containing protein</fullName>
    </recommendedName>
</protein>
<feature type="domain" description="HU" evidence="1">
    <location>
        <begin position="4"/>
        <end position="126"/>
    </location>
</feature>
<reference evidence="2" key="1">
    <citation type="submission" date="2019-03" db="EMBL/GenBank/DDBJ databases">
        <title>Single cell metagenomics reveals metabolic interactions within the superorganism composed of flagellate Streblomastix strix and complex community of Bacteroidetes bacteria on its surface.</title>
        <authorList>
            <person name="Treitli S.C."/>
            <person name="Kolisko M."/>
            <person name="Husnik F."/>
            <person name="Keeling P."/>
            <person name="Hampl V."/>
        </authorList>
    </citation>
    <scope>NUCLEOTIDE SEQUENCE</scope>
    <source>
        <strain evidence="2">STM</strain>
    </source>
</reference>
<gene>
    <name evidence="2" type="ORF">EZS27_034855</name>
</gene>
<dbReference type="EMBL" id="SNRY01005603">
    <property type="protein sequence ID" value="KAA6314543.1"/>
    <property type="molecule type" value="Genomic_DNA"/>
</dbReference>
<dbReference type="NCBIfam" id="TIGR01201">
    <property type="entry name" value="HU_rel"/>
    <property type="match status" value="1"/>
</dbReference>
<dbReference type="InterPro" id="IPR005902">
    <property type="entry name" value="HU_DNA-bd_put"/>
</dbReference>
<dbReference type="InterPro" id="IPR010992">
    <property type="entry name" value="IHF-like_DNA-bd_dom_sf"/>
</dbReference>
<name>A0A5J4Q1U7_9ZZZZ</name>
<evidence type="ECO:0000313" key="2">
    <source>
        <dbReference type="EMBL" id="KAA6314543.1"/>
    </source>
</evidence>
<comment type="caution">
    <text evidence="2">The sequence shown here is derived from an EMBL/GenBank/DDBJ whole genome shotgun (WGS) entry which is preliminary data.</text>
</comment>
<dbReference type="SUPFAM" id="SSF47729">
    <property type="entry name" value="IHF-like DNA-binding proteins"/>
    <property type="match status" value="1"/>
</dbReference>
<dbReference type="Gene3D" id="4.10.520.10">
    <property type="entry name" value="IHF-like DNA-binding proteins"/>
    <property type="match status" value="1"/>
</dbReference>
<sequence length="211" mass="23754">MAFYDFLPGPPSTDNTEAPNLYPRIVSSGTIGIHQLATDIAEASSFTPGDLEGIFVELRNKIAYYLGAGYNVNLEGIGNFSVGLKARREVKDKKEINSRSVYFDKVHFRTSPRFRRLINRRASLTRASGYIGFQFSSNTDEAERRQKLEAYLDKHAFITRTDYSSITGLLKTKALEDLNRFEKEGLIKRKGRGSHVVFVKTGERISSTTIS</sequence>
<dbReference type="GO" id="GO:0003677">
    <property type="term" value="F:DNA binding"/>
    <property type="evidence" value="ECO:0007669"/>
    <property type="project" value="InterPro"/>
</dbReference>
<dbReference type="AlphaFoldDB" id="A0A5J4Q1U7"/>
<proteinExistence type="predicted"/>
<accession>A0A5J4Q1U7</accession>
<organism evidence="2">
    <name type="scientific">termite gut metagenome</name>
    <dbReference type="NCBI Taxonomy" id="433724"/>
    <lineage>
        <taxon>unclassified sequences</taxon>
        <taxon>metagenomes</taxon>
        <taxon>organismal metagenomes</taxon>
    </lineage>
</organism>